<dbReference type="InterPro" id="IPR058698">
    <property type="entry name" value="CUB_metazoa"/>
</dbReference>
<dbReference type="AlphaFoldDB" id="A0A915NZU9"/>
<evidence type="ECO:0000259" key="4">
    <source>
        <dbReference type="PROSITE" id="PS01180"/>
    </source>
</evidence>
<comment type="caution">
    <text evidence="3">Lacks conserved residue(s) required for the propagation of feature annotation.</text>
</comment>
<dbReference type="Proteomes" id="UP000887560">
    <property type="component" value="Unplaced"/>
</dbReference>
<feature type="domain" description="CUB" evidence="4">
    <location>
        <begin position="110"/>
        <end position="238"/>
    </location>
</feature>
<dbReference type="CDD" id="cd00041">
    <property type="entry name" value="CUB"/>
    <property type="match status" value="6"/>
</dbReference>
<dbReference type="PROSITE" id="PS01180">
    <property type="entry name" value="CUB"/>
    <property type="match status" value="6"/>
</dbReference>
<dbReference type="Pfam" id="PF00431">
    <property type="entry name" value="CUB"/>
    <property type="match status" value="4"/>
</dbReference>
<feature type="domain" description="CUB" evidence="4">
    <location>
        <begin position="648"/>
        <end position="799"/>
    </location>
</feature>
<evidence type="ECO:0000313" key="5">
    <source>
        <dbReference type="Proteomes" id="UP000887560"/>
    </source>
</evidence>
<dbReference type="Gene3D" id="2.60.120.290">
    <property type="entry name" value="Spermadhesin, CUB domain"/>
    <property type="match status" value="7"/>
</dbReference>
<feature type="domain" description="CUB" evidence="4">
    <location>
        <begin position="916"/>
        <end position="1084"/>
    </location>
</feature>
<sequence>TFGDQQQISFCHIQIRKLNPDFITLHLKILNASFYSSGYSTDKLSNKCTNWESQFLIRDENSDPIDFEEIICRNNYIAQNNQTNFILLNSQLDIYAFKLSANIILDFYECGGLIDERFMGMSGELSSPGFGTSTNYSNGLECLWLLRAPESYVVEIKFTTMDLEYHIECSLDMLEVISGERQSSAVIHRYCNSESVGEDQKLPERFRTIRSAGRSLTLRFHTDSSITARGFSLQFTFSLPNPKQCGFNLHSLVGGFIQSPGYPLNDYLNNTNCLWDLQVPTGYHILITFEYFDIAQSIDCKNDFLKISEEHQSRAIVPLRSYYFYFDHESPGQKLCGNKLPSPIQTESNRVKINFTTDSRKTAKGFKLRWEAVCGGAVFRNNHGVITSPNYPINYPNKPTQCDYLIDPEVQPGITQIVTLKVLDFDLDNTNFVEFNKNNNQRRLCSSDYLEIKDVEQNVTVQLLCGATFQADSAEAVSIKGPIGVRFVTNRSQYSSDSSKWKNRRGFKLSYALADCGGDVNLVTDQQSFRSQSVYITSPAFPLPYHHSLDCVWNITASSDYIISYKFTDLNIEMGVQGDCPFDSVEVFDGKEFNNQSRKLIICGDKAPDGEMKSSGPGLLVRFRSDHSTSFDGFRMVLTATLGPSKGCGGSLRAVENEWKKLNVPIDPQTENYYPNLRCEWNIQAERGNLIEIRLIELKLEQKPPQQEQQQNSVNSTLANYVGLSFLEVTPCFDYIAIYDGPKATSPLLLPPSCSLPLTDNNELNPNFISSHRQIDVFFSSDSSTELAGTGFQAEFRAIKSDCGGAFLAGQEWTDVKKQQPLEVIFEQFSFPSTSGNCLDEFLELRDVGALSECQHPACATEPLQGKKERTIRTCGNNAPQWYISSTSVIQLTASVLLQSQFSASFRIRFRTLSACNRSIEIDGNVPDGVSLASGRITSPNYPHSPYLANSSCTTKLIAAEDHRLFLVFKHFELERGRHRMLPQFFTSKIFHRFRPIGANSDNFIGTATSGADNCLYDYLKICCLSNNQLNKNNSFEIKTKTFCGSWLPPSLISENNKIELTLTTDASIMESASNNLQIYELSPIRERSGALTSINYPNNYPPNCLLRSTLIPPTGFFCTVRILNADFGNECRDSNTSTQNVQSIPDFNTLNWQPWPCSVDSESPHKILIPPGNRLFIEFRSDSNLNNDGNGFRLEWDCEDINAIYL</sequence>
<keyword evidence="2" id="KW-1015">Disulfide bond</keyword>
<dbReference type="PANTHER" id="PTHR24251:SF51">
    <property type="entry name" value="CUBILIN-LIKE"/>
    <property type="match status" value="1"/>
</dbReference>
<evidence type="ECO:0000256" key="2">
    <source>
        <dbReference type="ARBA" id="ARBA00023157"/>
    </source>
</evidence>
<feature type="domain" description="CUB" evidence="4">
    <location>
        <begin position="516"/>
        <end position="641"/>
    </location>
</feature>
<evidence type="ECO:0000313" key="6">
    <source>
        <dbReference type="WBParaSite" id="scf7180000422954.g9903"/>
    </source>
</evidence>
<dbReference type="InterPro" id="IPR035914">
    <property type="entry name" value="Sperma_CUB_dom_sf"/>
</dbReference>
<feature type="domain" description="CUB" evidence="4">
    <location>
        <begin position="245"/>
        <end position="373"/>
    </location>
</feature>
<name>A0A915NZU9_9BILA</name>
<dbReference type="PANTHER" id="PTHR24251">
    <property type="entry name" value="OVOCHYMASE-RELATED"/>
    <property type="match status" value="1"/>
</dbReference>
<reference evidence="6" key="1">
    <citation type="submission" date="2022-11" db="UniProtKB">
        <authorList>
            <consortium name="WormBaseParasite"/>
        </authorList>
    </citation>
    <scope>IDENTIFICATION</scope>
</reference>
<proteinExistence type="predicted"/>
<protein>
    <submittedName>
        <fullName evidence="6">CUB domain-containing protein</fullName>
    </submittedName>
</protein>
<accession>A0A915NZU9</accession>
<feature type="domain" description="CUB" evidence="4">
    <location>
        <begin position="374"/>
        <end position="514"/>
    </location>
</feature>
<keyword evidence="1" id="KW-0677">Repeat</keyword>
<dbReference type="WBParaSite" id="scf7180000422954.g9903">
    <property type="protein sequence ID" value="scf7180000422954.g9903"/>
    <property type="gene ID" value="scf7180000422954.g9903"/>
</dbReference>
<dbReference type="SMART" id="SM00042">
    <property type="entry name" value="CUB"/>
    <property type="match status" value="7"/>
</dbReference>
<dbReference type="InterPro" id="IPR000859">
    <property type="entry name" value="CUB_dom"/>
</dbReference>
<dbReference type="FunFam" id="2.60.120.290:FF:000005">
    <property type="entry name" value="Procollagen C-endopeptidase enhancer 1"/>
    <property type="match status" value="2"/>
</dbReference>
<dbReference type="SUPFAM" id="SSF49854">
    <property type="entry name" value="Spermadhesin, CUB domain"/>
    <property type="match status" value="7"/>
</dbReference>
<evidence type="ECO:0000256" key="3">
    <source>
        <dbReference type="PROSITE-ProRule" id="PRU00059"/>
    </source>
</evidence>
<evidence type="ECO:0000256" key="1">
    <source>
        <dbReference type="ARBA" id="ARBA00022737"/>
    </source>
</evidence>
<organism evidence="5 6">
    <name type="scientific">Meloidogyne floridensis</name>
    <dbReference type="NCBI Taxonomy" id="298350"/>
    <lineage>
        <taxon>Eukaryota</taxon>
        <taxon>Metazoa</taxon>
        <taxon>Ecdysozoa</taxon>
        <taxon>Nematoda</taxon>
        <taxon>Chromadorea</taxon>
        <taxon>Rhabditida</taxon>
        <taxon>Tylenchina</taxon>
        <taxon>Tylenchomorpha</taxon>
        <taxon>Tylenchoidea</taxon>
        <taxon>Meloidogynidae</taxon>
        <taxon>Meloidogyninae</taxon>
        <taxon>Meloidogyne</taxon>
    </lineage>
</organism>
<keyword evidence="5" id="KW-1185">Reference proteome</keyword>
<dbReference type="Pfam" id="PF26080">
    <property type="entry name" value="CUB_animal"/>
    <property type="match status" value="1"/>
</dbReference>